<gene>
    <name evidence="3" type="ORF">FRC0190_00474</name>
</gene>
<dbReference type="EMBL" id="LR738855">
    <property type="protein sequence ID" value="VZH84449.1"/>
    <property type="molecule type" value="Genomic_DNA"/>
</dbReference>
<proteinExistence type="predicted"/>
<protein>
    <recommendedName>
        <fullName evidence="5">Secreted protein</fullName>
    </recommendedName>
</protein>
<evidence type="ECO:0000313" key="3">
    <source>
        <dbReference type="EMBL" id="VZH84449.1"/>
    </source>
</evidence>
<dbReference type="Proteomes" id="UP000423525">
    <property type="component" value="Chromosome"/>
</dbReference>
<dbReference type="AlphaFoldDB" id="A0A6I8MGK2"/>
<organism evidence="3 4">
    <name type="scientific">Corynebacterium rouxii</name>
    <dbReference type="NCBI Taxonomy" id="2719119"/>
    <lineage>
        <taxon>Bacteria</taxon>
        <taxon>Bacillati</taxon>
        <taxon>Actinomycetota</taxon>
        <taxon>Actinomycetes</taxon>
        <taxon>Mycobacteriales</taxon>
        <taxon>Corynebacteriaceae</taxon>
        <taxon>Corynebacterium</taxon>
    </lineage>
</organism>
<evidence type="ECO:0000256" key="1">
    <source>
        <dbReference type="SAM" id="Coils"/>
    </source>
</evidence>
<feature type="coiled-coil region" evidence="1">
    <location>
        <begin position="45"/>
        <end position="72"/>
    </location>
</feature>
<dbReference type="RefSeq" id="WP_155871621.1">
    <property type="nucleotide sequence ID" value="NZ_CP168248.1"/>
</dbReference>
<sequence>MEIFNLIIQMIAAVGSVLAALASCQALKIANQANQLAERTATESANNIRESNQLARETAEQAEAHARAIEEREKIRDQRRIASNLQAWWVTNNDNKQSNWGVVLSNTGSDSSVFHDICVKFTCNSTTSKHKVTTLPPGTYFLESTFTPNGPPELGFPQLVDNLRDFQPLLNSKKHAIEELSFQDQVGQKWTWTSKPGLSPRESIAEKSLEG</sequence>
<feature type="signal peptide" evidence="2">
    <location>
        <begin position="1"/>
        <end position="19"/>
    </location>
</feature>
<keyword evidence="1" id="KW-0175">Coiled coil</keyword>
<evidence type="ECO:0000313" key="4">
    <source>
        <dbReference type="Proteomes" id="UP000423525"/>
    </source>
</evidence>
<feature type="chain" id="PRO_5039539272" description="Secreted protein" evidence="2">
    <location>
        <begin position="20"/>
        <end position="211"/>
    </location>
</feature>
<name>A0A6I8MGK2_9CORY</name>
<evidence type="ECO:0008006" key="5">
    <source>
        <dbReference type="Google" id="ProtNLM"/>
    </source>
</evidence>
<reference evidence="3 4" key="1">
    <citation type="submission" date="2019-11" db="EMBL/GenBank/DDBJ databases">
        <authorList>
            <person name="Brisse S."/>
        </authorList>
    </citation>
    <scope>NUCLEOTIDE SEQUENCE [LARGE SCALE GENOMIC DNA]</scope>
    <source>
        <strain evidence="3">FRC0190</strain>
    </source>
</reference>
<accession>A0A6I8MGK2</accession>
<keyword evidence="2" id="KW-0732">Signal</keyword>
<dbReference type="KEGG" id="crf:FRC0190_00474"/>
<evidence type="ECO:0000256" key="2">
    <source>
        <dbReference type="SAM" id="SignalP"/>
    </source>
</evidence>